<dbReference type="InterPro" id="IPR007253">
    <property type="entry name" value="Cell_wall-bd_2"/>
</dbReference>
<dbReference type="KEGG" id="orz:FNH13_00310"/>
<dbReference type="PANTHER" id="PTHR30032">
    <property type="entry name" value="N-ACETYLMURAMOYL-L-ALANINE AMIDASE-RELATED"/>
    <property type="match status" value="1"/>
</dbReference>
<dbReference type="EMBL" id="CP041616">
    <property type="protein sequence ID" value="QDO86947.1"/>
    <property type="molecule type" value="Genomic_DNA"/>
</dbReference>
<protein>
    <submittedName>
        <fullName evidence="2">Cell wall-binding repeat-containing protein</fullName>
    </submittedName>
</protein>
<sequence length="735" mass="75056">MTRVLRRGLVVPSTTMALLTTICFAPLATGAGTDDGEATAAETADYDTIELQARTNLLVNDEGFNLPPGSSFNSITPDINDAAQIAFRVQFTAAEGDPTSGAPGIWFGGDGTGSIVHRGTENESVPNEASLNENGDIAFTFGGGGLDNSLYRLDGDSGLVSQVGTSPVLPSSYNSPAIDEAGGITFGGTFGSGRAWAGVQGSTGTYYVQDSTLDPTSPFGYLYTPRGNDAGQIAGKVGLVGDISNSVEIRLFEADGTSQLLAASTVVDENSPYSRFDNSVGLSDNGLVAAIATRAADSTKVVVLLDGTSATEVAVAGEDGIASFDSFAPDVNDAGQVVFRAVDATGQAVYVADGESVTRVAGQGDEVSTDNGQAQLGQHNDSPIFGGAPRINNSGDVSFTAGVHPVGDNQVEWGTGVFVAYADEATEPDPEGPESVERLSGKNRFATAATAALSVYPEGAGVVYIATGRAFPDALTATAPAGHEDGPVLLTDTDRIPLDTQAALTALNPAEIIVSGGTGAVSPDVLTELGAFTDGTVTRLSGEDRYATAAAIATRFEAPDTVYVATGLDYPDALAAGARAGATGAPVLLVRTDGIPLSTQDALEDLTPGNIVVVGGTGSVSADVMTDLEDYTTGEVTRVSGEDRYATAAALSEELTVSEFGYIATGEDWPDALGAAALAGHLESPVLLVKPDLLPLVTATELERLEAPHLRVVGGTAAVAESVKEALEALDYTDE</sequence>
<gene>
    <name evidence="2" type="ORF">FNH13_00310</name>
</gene>
<dbReference type="AlphaFoldDB" id="A0A516G604"/>
<proteinExistence type="predicted"/>
<keyword evidence="3" id="KW-1185">Reference proteome</keyword>
<dbReference type="NCBIfam" id="TIGR05002">
    <property type="entry name" value="NxxGxxAF_repeat"/>
    <property type="match status" value="1"/>
</dbReference>
<dbReference type="Pfam" id="PF04122">
    <property type="entry name" value="CW_binding_2"/>
    <property type="match status" value="3"/>
</dbReference>
<feature type="chain" id="PRO_5039525189" evidence="1">
    <location>
        <begin position="31"/>
        <end position="735"/>
    </location>
</feature>
<name>A0A516G604_9MICO</name>
<reference evidence="2 3" key="1">
    <citation type="submission" date="2019-07" db="EMBL/GenBank/DDBJ databases">
        <title>complete genome sequencing of Ornithinimicrobium sp. H23M54.</title>
        <authorList>
            <person name="Bae J.-W."/>
            <person name="Lee S.-Y."/>
        </authorList>
    </citation>
    <scope>NUCLEOTIDE SEQUENCE [LARGE SCALE GENOMIC DNA]</scope>
    <source>
        <strain evidence="2 3">H23M54</strain>
    </source>
</reference>
<feature type="signal peptide" evidence="1">
    <location>
        <begin position="1"/>
        <end position="30"/>
    </location>
</feature>
<organism evidence="2 3">
    <name type="scientific">Ornithinimicrobium ciconiae</name>
    <dbReference type="NCBI Taxonomy" id="2594265"/>
    <lineage>
        <taxon>Bacteria</taxon>
        <taxon>Bacillati</taxon>
        <taxon>Actinomycetota</taxon>
        <taxon>Actinomycetes</taxon>
        <taxon>Micrococcales</taxon>
        <taxon>Ornithinimicrobiaceae</taxon>
        <taxon>Ornithinimicrobium</taxon>
    </lineage>
</organism>
<dbReference type="RefSeq" id="WP_143781610.1">
    <property type="nucleotide sequence ID" value="NZ_CP041616.1"/>
</dbReference>
<accession>A0A516G604</accession>
<evidence type="ECO:0000256" key="1">
    <source>
        <dbReference type="SAM" id="SignalP"/>
    </source>
</evidence>
<dbReference type="PANTHER" id="PTHR30032:SF8">
    <property type="entry name" value="GERMINATION-SPECIFIC N-ACETYLMURAMOYL-L-ALANINE AMIDASE"/>
    <property type="match status" value="1"/>
</dbReference>
<dbReference type="Gene3D" id="3.40.50.12090">
    <property type="match status" value="2"/>
</dbReference>
<dbReference type="InterPro" id="IPR051922">
    <property type="entry name" value="Bact_Sporulation_Assoc"/>
</dbReference>
<dbReference type="Proteomes" id="UP000315395">
    <property type="component" value="Chromosome"/>
</dbReference>
<evidence type="ECO:0000313" key="3">
    <source>
        <dbReference type="Proteomes" id="UP000315395"/>
    </source>
</evidence>
<keyword evidence="1" id="KW-0732">Signal</keyword>
<dbReference type="OrthoDB" id="3359526at2"/>
<evidence type="ECO:0000313" key="2">
    <source>
        <dbReference type="EMBL" id="QDO86947.1"/>
    </source>
</evidence>